<dbReference type="Proteomes" id="UP000620124">
    <property type="component" value="Unassembled WGS sequence"/>
</dbReference>
<organism evidence="2 3">
    <name type="scientific">Mycena venus</name>
    <dbReference type="NCBI Taxonomy" id="2733690"/>
    <lineage>
        <taxon>Eukaryota</taxon>
        <taxon>Fungi</taxon>
        <taxon>Dikarya</taxon>
        <taxon>Basidiomycota</taxon>
        <taxon>Agaricomycotina</taxon>
        <taxon>Agaricomycetes</taxon>
        <taxon>Agaricomycetidae</taxon>
        <taxon>Agaricales</taxon>
        <taxon>Marasmiineae</taxon>
        <taxon>Mycenaceae</taxon>
        <taxon>Mycena</taxon>
    </lineage>
</organism>
<reference evidence="2" key="1">
    <citation type="submission" date="2020-05" db="EMBL/GenBank/DDBJ databases">
        <title>Mycena genomes resolve the evolution of fungal bioluminescence.</title>
        <authorList>
            <person name="Tsai I.J."/>
        </authorList>
    </citation>
    <scope>NUCLEOTIDE SEQUENCE</scope>
    <source>
        <strain evidence="2">CCC161011</strain>
    </source>
</reference>
<comment type="caution">
    <text evidence="2">The sequence shown here is derived from an EMBL/GenBank/DDBJ whole genome shotgun (WGS) entry which is preliminary data.</text>
</comment>
<feature type="region of interest" description="Disordered" evidence="1">
    <location>
        <begin position="151"/>
        <end position="173"/>
    </location>
</feature>
<name>A0A8H7CLR9_9AGAR</name>
<evidence type="ECO:0000313" key="2">
    <source>
        <dbReference type="EMBL" id="KAF7342384.1"/>
    </source>
</evidence>
<sequence>MFSKLSALIFCCWGHRVYDAPLYVRDATIIPKETSNVVHSQPSSPVIMVDHRKLADKLSEIVRAKKGKMVNLGARAPFRFQSSFSPPSASAESIAPTSAESITSRKAAVDVDSVPQRALLGRLPVLTITRASSQGSLRYQESLLSVSSTSASRSSSHFRPDGHSEIGGHVQSFPNSPLGLGYRKYGNEFQSSGLDVESRDEPVPTALTHPGSSSQMQAVTFSWDEPWIVSRQS</sequence>
<protein>
    <submittedName>
        <fullName evidence="2">Uncharacterized protein</fullName>
    </submittedName>
</protein>
<evidence type="ECO:0000313" key="3">
    <source>
        <dbReference type="Proteomes" id="UP000620124"/>
    </source>
</evidence>
<dbReference type="AlphaFoldDB" id="A0A8H7CLR9"/>
<gene>
    <name evidence="2" type="ORF">MVEN_01827300</name>
</gene>
<dbReference type="EMBL" id="JACAZI010000017">
    <property type="protein sequence ID" value="KAF7342384.1"/>
    <property type="molecule type" value="Genomic_DNA"/>
</dbReference>
<keyword evidence="3" id="KW-1185">Reference proteome</keyword>
<proteinExistence type="predicted"/>
<accession>A0A8H7CLR9</accession>
<evidence type="ECO:0000256" key="1">
    <source>
        <dbReference type="SAM" id="MobiDB-lite"/>
    </source>
</evidence>
<dbReference type="OrthoDB" id="3227079at2759"/>